<comment type="caution">
    <text evidence="10">The sequence shown here is derived from an EMBL/GenBank/DDBJ whole genome shotgun (WGS) entry which is preliminary data.</text>
</comment>
<dbReference type="SMART" id="SM00926">
    <property type="entry name" value="Molybdop_Fe4S4"/>
    <property type="match status" value="1"/>
</dbReference>
<evidence type="ECO:0000259" key="9">
    <source>
        <dbReference type="PROSITE" id="PS51669"/>
    </source>
</evidence>
<dbReference type="FunFam" id="2.40.40.20:FF:000005">
    <property type="entry name" value="Periplasmic nitrate reductase"/>
    <property type="match status" value="1"/>
</dbReference>
<evidence type="ECO:0000256" key="7">
    <source>
        <dbReference type="ARBA" id="ARBA00023004"/>
    </source>
</evidence>
<dbReference type="CDD" id="cd02790">
    <property type="entry name" value="MopB_CT_Formate-Dh_H"/>
    <property type="match status" value="1"/>
</dbReference>
<organism evidence="10">
    <name type="scientific">candidate division WOR-3 bacterium</name>
    <dbReference type="NCBI Taxonomy" id="2052148"/>
    <lineage>
        <taxon>Bacteria</taxon>
        <taxon>Bacteria division WOR-3</taxon>
    </lineage>
</organism>
<evidence type="ECO:0000313" key="10">
    <source>
        <dbReference type="EMBL" id="HDM89657.1"/>
    </source>
</evidence>
<evidence type="ECO:0000256" key="2">
    <source>
        <dbReference type="ARBA" id="ARBA00001966"/>
    </source>
</evidence>
<dbReference type="AlphaFoldDB" id="A0A7C0XC14"/>
<dbReference type="NCBIfam" id="TIGR01591">
    <property type="entry name" value="Fdh-alpha"/>
    <property type="match status" value="1"/>
</dbReference>
<dbReference type="GO" id="GO:0022904">
    <property type="term" value="P:respiratory electron transport chain"/>
    <property type="evidence" value="ECO:0007669"/>
    <property type="project" value="TreeGrafter"/>
</dbReference>
<dbReference type="InterPro" id="IPR009010">
    <property type="entry name" value="Asp_de-COase-like_dom_sf"/>
</dbReference>
<dbReference type="EMBL" id="DRBW01000017">
    <property type="protein sequence ID" value="HDM89657.1"/>
    <property type="molecule type" value="Genomic_DNA"/>
</dbReference>
<evidence type="ECO:0000256" key="1">
    <source>
        <dbReference type="ARBA" id="ARBA00001942"/>
    </source>
</evidence>
<evidence type="ECO:0000256" key="8">
    <source>
        <dbReference type="ARBA" id="ARBA00023014"/>
    </source>
</evidence>
<dbReference type="InterPro" id="IPR027467">
    <property type="entry name" value="MopterinOxRdtase_cofactor_BS"/>
</dbReference>
<name>A0A7C0XC14_UNCW3</name>
<protein>
    <submittedName>
        <fullName evidence="10">Formate dehydrogenase subunit alpha</fullName>
    </submittedName>
</protein>
<dbReference type="Pfam" id="PF00384">
    <property type="entry name" value="Molybdopterin"/>
    <property type="match status" value="1"/>
</dbReference>
<dbReference type="Proteomes" id="UP000885931">
    <property type="component" value="Unassembled WGS sequence"/>
</dbReference>
<sequence length="676" mass="75142">MDVLTVCPYCGVGCGIYLRVREGRVDAVFPSLNHPVNRGSLCAKGWSVPFFLNHPQRARHPLIRKGNRFIRASWDEVLDFVAEKLSEIKEKHGPDAIGVLGSAKCTNEDNYLIQKFARATIGTNNVDHCARLCHASTVAGLIKAFGAGAMTNSIEEFPEADVILITGSDTANQHPVIAKWIVRARKGGTKVMVVDPRRTPLARIADLYLQHRPGTDIAWINAFLKIIIEEELYDKKFIEERTENFEKLADSLRDFSLDWASGVTGIPLSLLREGTRLYAKAERASIVYAMGITQHVSGTYNVVSLANLALLTGNVGKRGTGVNPLRGQNNVQGASDLAVLPDVLPCYQKVDDPDVRKRYSELWGVEIPSNPGLTVTEMIHSSGEKIRAMYIMGENPLLSDPDINTVKRKLGELDLLVVQDIFFSETAELAHVFLPAASFAEKDGTFTNTERRVQRVRKAIEPPGEARADWRIIADLSNRLGYPMNYTHPCEILDEIQKVCGIYAGITCDLLENSFGVRWPYDGKSKEGTSYLHGKRFKTKSGRGIFHAVDYLPPPEEPDETYPFIMTTGRSGFQWHTGTMTRRTPNLEREAPEAYVEINPKDADSLGIKDGDRVRVSSRRGEIELKARITGGIMPGVVFIPFHYKEAAANLLTGHFLDPISKIPELKVTAVRVEKC</sequence>
<dbReference type="GO" id="GO:0016020">
    <property type="term" value="C:membrane"/>
    <property type="evidence" value="ECO:0007669"/>
    <property type="project" value="TreeGrafter"/>
</dbReference>
<evidence type="ECO:0000256" key="3">
    <source>
        <dbReference type="ARBA" id="ARBA00022485"/>
    </source>
</evidence>
<keyword evidence="7" id="KW-0408">Iron</keyword>
<keyword evidence="6" id="KW-0560">Oxidoreductase</keyword>
<dbReference type="GO" id="GO:0008863">
    <property type="term" value="F:formate dehydrogenase (NAD+) activity"/>
    <property type="evidence" value="ECO:0007669"/>
    <property type="project" value="InterPro"/>
</dbReference>
<keyword evidence="3" id="KW-0004">4Fe-4S</keyword>
<dbReference type="InterPro" id="IPR006656">
    <property type="entry name" value="Mopterin_OxRdtase"/>
</dbReference>
<dbReference type="InterPro" id="IPR006655">
    <property type="entry name" value="Mopterin_OxRdtase_prok_CS"/>
</dbReference>
<dbReference type="InterPro" id="IPR041924">
    <property type="entry name" value="Formate_Dh-H_N"/>
</dbReference>
<dbReference type="Pfam" id="PF01568">
    <property type="entry name" value="Molydop_binding"/>
    <property type="match status" value="1"/>
</dbReference>
<dbReference type="InterPro" id="IPR041925">
    <property type="entry name" value="CT_Formate-Dh_H"/>
</dbReference>
<dbReference type="InterPro" id="IPR006657">
    <property type="entry name" value="MoPterin_dinucl-bd_dom"/>
</dbReference>
<dbReference type="GO" id="GO:0015942">
    <property type="term" value="P:formate metabolic process"/>
    <property type="evidence" value="ECO:0007669"/>
    <property type="project" value="InterPro"/>
</dbReference>
<dbReference type="SUPFAM" id="SSF53706">
    <property type="entry name" value="Formate dehydrogenase/DMSO reductase, domains 1-3"/>
    <property type="match status" value="1"/>
</dbReference>
<gene>
    <name evidence="10" type="ORF">ENG67_00425</name>
</gene>
<evidence type="ECO:0000256" key="5">
    <source>
        <dbReference type="ARBA" id="ARBA00022723"/>
    </source>
</evidence>
<dbReference type="SUPFAM" id="SSF50692">
    <property type="entry name" value="ADC-like"/>
    <property type="match status" value="1"/>
</dbReference>
<dbReference type="PROSITE" id="PS00932">
    <property type="entry name" value="MOLYBDOPTERIN_PROK_3"/>
    <property type="match status" value="1"/>
</dbReference>
<keyword evidence="8" id="KW-0411">Iron-sulfur</keyword>
<comment type="cofactor">
    <cofactor evidence="1">
        <name>Mo-bis(molybdopterin guanine dinucleotide)</name>
        <dbReference type="ChEBI" id="CHEBI:60539"/>
    </cofactor>
</comment>
<dbReference type="Pfam" id="PF04879">
    <property type="entry name" value="Molybdop_Fe4S4"/>
    <property type="match status" value="1"/>
</dbReference>
<dbReference type="PROSITE" id="PS00551">
    <property type="entry name" value="MOLYBDOPTERIN_PROK_1"/>
    <property type="match status" value="1"/>
</dbReference>
<feature type="domain" description="4Fe-4S Mo/W bis-MGD-type" evidence="9">
    <location>
        <begin position="1"/>
        <end position="56"/>
    </location>
</feature>
<dbReference type="InterPro" id="IPR050123">
    <property type="entry name" value="Prok_molybdopt-oxidoreductase"/>
</dbReference>
<dbReference type="Gene3D" id="2.40.40.20">
    <property type="match status" value="1"/>
</dbReference>
<reference evidence="10" key="1">
    <citation type="journal article" date="2020" name="mSystems">
        <title>Genome- and Community-Level Interaction Insights into Carbon Utilization and Element Cycling Functions of Hydrothermarchaeota in Hydrothermal Sediment.</title>
        <authorList>
            <person name="Zhou Z."/>
            <person name="Liu Y."/>
            <person name="Xu W."/>
            <person name="Pan J."/>
            <person name="Luo Z.H."/>
            <person name="Li M."/>
        </authorList>
    </citation>
    <scope>NUCLEOTIDE SEQUENCE [LARGE SCALE GENOMIC DNA]</scope>
    <source>
        <strain evidence="10">HyVt-237</strain>
    </source>
</reference>
<dbReference type="GO" id="GO:0051539">
    <property type="term" value="F:4 iron, 4 sulfur cluster binding"/>
    <property type="evidence" value="ECO:0007669"/>
    <property type="project" value="UniProtKB-KW"/>
</dbReference>
<dbReference type="Gene3D" id="2.20.25.90">
    <property type="entry name" value="ADC-like domains"/>
    <property type="match status" value="1"/>
</dbReference>
<proteinExistence type="predicted"/>
<accession>A0A7C0XC14</accession>
<dbReference type="InterPro" id="IPR006963">
    <property type="entry name" value="Mopterin_OxRdtase_4Fe-4S_dom"/>
</dbReference>
<dbReference type="InterPro" id="IPR006478">
    <property type="entry name" value="Formate_DH_asu"/>
</dbReference>
<dbReference type="Gene3D" id="3.40.228.10">
    <property type="entry name" value="Dimethylsulfoxide Reductase, domain 2"/>
    <property type="match status" value="1"/>
</dbReference>
<dbReference type="GO" id="GO:0046872">
    <property type="term" value="F:metal ion binding"/>
    <property type="evidence" value="ECO:0007669"/>
    <property type="project" value="UniProtKB-KW"/>
</dbReference>
<keyword evidence="5" id="KW-0479">Metal-binding</keyword>
<keyword evidence="4" id="KW-0500">Molybdenum</keyword>
<dbReference type="GO" id="GO:0003954">
    <property type="term" value="F:NADH dehydrogenase activity"/>
    <property type="evidence" value="ECO:0007669"/>
    <property type="project" value="TreeGrafter"/>
</dbReference>
<dbReference type="PROSITE" id="PS51669">
    <property type="entry name" value="4FE4S_MOW_BIS_MGD"/>
    <property type="match status" value="1"/>
</dbReference>
<dbReference type="PANTHER" id="PTHR43105:SF10">
    <property type="entry name" value="NADH-QUINONE OXIDOREDUCTASE SUBUNIT G"/>
    <property type="match status" value="1"/>
</dbReference>
<evidence type="ECO:0000256" key="4">
    <source>
        <dbReference type="ARBA" id="ARBA00022505"/>
    </source>
</evidence>
<dbReference type="GO" id="GO:0043546">
    <property type="term" value="F:molybdopterin cofactor binding"/>
    <property type="evidence" value="ECO:0007669"/>
    <property type="project" value="InterPro"/>
</dbReference>
<dbReference type="CDD" id="cd02753">
    <property type="entry name" value="MopB_Formate-Dh-H"/>
    <property type="match status" value="1"/>
</dbReference>
<dbReference type="PANTHER" id="PTHR43105">
    <property type="entry name" value="RESPIRATORY NITRATE REDUCTASE"/>
    <property type="match status" value="1"/>
</dbReference>
<comment type="cofactor">
    <cofactor evidence="2">
        <name>[4Fe-4S] cluster</name>
        <dbReference type="ChEBI" id="CHEBI:49883"/>
    </cofactor>
</comment>
<evidence type="ECO:0000256" key="6">
    <source>
        <dbReference type="ARBA" id="ARBA00023002"/>
    </source>
</evidence>
<dbReference type="Gene3D" id="3.40.50.740">
    <property type="match status" value="1"/>
</dbReference>